<keyword evidence="4" id="KW-1185">Reference proteome</keyword>
<sequence length="245" mass="26562">MPLPTPPLATSVAHTSVPPGAQDDETSGPTLTSIGDHYRQQRAKIVVVVILVAVVTVLFVGYDSQIMEALRPWKNFLVQAGVGGHGYSTIVIFAGYVFGLLGFLPCFVGAALGSAACYPYNQRFLLFFMVFFYITSILSLVVSEFCAKMGDFCPARGPKDTSSRVCSGEWRIRDGFVDSLTAVSCSLAWNFQGVIPLSFCIVNMVLPSIPSLRFTSYFIATILSLPKARVRHARGFLNGAAGKTR</sequence>
<dbReference type="AlphaFoldDB" id="A0A8H7ZU54"/>
<evidence type="ECO:0000256" key="1">
    <source>
        <dbReference type="SAM" id="MobiDB-lite"/>
    </source>
</evidence>
<feature type="transmembrane region" description="Helical" evidence="2">
    <location>
        <begin position="45"/>
        <end position="67"/>
    </location>
</feature>
<evidence type="ECO:0000256" key="2">
    <source>
        <dbReference type="SAM" id="Phobius"/>
    </source>
</evidence>
<evidence type="ECO:0000313" key="3">
    <source>
        <dbReference type="EMBL" id="KAG5459539.1"/>
    </source>
</evidence>
<protein>
    <recommendedName>
        <fullName evidence="5">Transmembrane protein</fullName>
    </recommendedName>
</protein>
<evidence type="ECO:0008006" key="5">
    <source>
        <dbReference type="Google" id="ProtNLM"/>
    </source>
</evidence>
<feature type="region of interest" description="Disordered" evidence="1">
    <location>
        <begin position="1"/>
        <end position="33"/>
    </location>
</feature>
<organism evidence="3 4">
    <name type="scientific">Olpidium bornovanus</name>
    <dbReference type="NCBI Taxonomy" id="278681"/>
    <lineage>
        <taxon>Eukaryota</taxon>
        <taxon>Fungi</taxon>
        <taxon>Fungi incertae sedis</taxon>
        <taxon>Olpidiomycota</taxon>
        <taxon>Olpidiomycotina</taxon>
        <taxon>Olpidiomycetes</taxon>
        <taxon>Olpidiales</taxon>
        <taxon>Olpidiaceae</taxon>
        <taxon>Olpidium</taxon>
    </lineage>
</organism>
<dbReference type="EMBL" id="JAEFCI010006670">
    <property type="protein sequence ID" value="KAG5459539.1"/>
    <property type="molecule type" value="Genomic_DNA"/>
</dbReference>
<feature type="transmembrane region" description="Helical" evidence="2">
    <location>
        <begin position="87"/>
        <end position="112"/>
    </location>
</feature>
<gene>
    <name evidence="3" type="ORF">BJ554DRAFT_47</name>
</gene>
<accession>A0A8H7ZU54</accession>
<keyword evidence="2" id="KW-1133">Transmembrane helix</keyword>
<comment type="caution">
    <text evidence="3">The sequence shown here is derived from an EMBL/GenBank/DDBJ whole genome shotgun (WGS) entry which is preliminary data.</text>
</comment>
<proteinExistence type="predicted"/>
<reference evidence="3 4" key="1">
    <citation type="journal article" name="Sci. Rep.">
        <title>Genome-scale phylogenetic analyses confirm Olpidium as the closest living zoosporic fungus to the non-flagellated, terrestrial fungi.</title>
        <authorList>
            <person name="Chang Y."/>
            <person name="Rochon D."/>
            <person name="Sekimoto S."/>
            <person name="Wang Y."/>
            <person name="Chovatia M."/>
            <person name="Sandor L."/>
            <person name="Salamov A."/>
            <person name="Grigoriev I.V."/>
            <person name="Stajich J.E."/>
            <person name="Spatafora J.W."/>
        </authorList>
    </citation>
    <scope>NUCLEOTIDE SEQUENCE [LARGE SCALE GENOMIC DNA]</scope>
    <source>
        <strain evidence="3">S191</strain>
    </source>
</reference>
<keyword evidence="2" id="KW-0472">Membrane</keyword>
<name>A0A8H7ZU54_9FUNG</name>
<keyword evidence="2" id="KW-0812">Transmembrane</keyword>
<evidence type="ECO:0000313" key="4">
    <source>
        <dbReference type="Proteomes" id="UP000673691"/>
    </source>
</evidence>
<feature type="transmembrane region" description="Helical" evidence="2">
    <location>
        <begin position="124"/>
        <end position="142"/>
    </location>
</feature>
<dbReference type="Proteomes" id="UP000673691">
    <property type="component" value="Unassembled WGS sequence"/>
</dbReference>